<evidence type="ECO:0000256" key="7">
    <source>
        <dbReference type="ARBA" id="ARBA00022989"/>
    </source>
</evidence>
<dbReference type="Pfam" id="PF16916">
    <property type="entry name" value="ZT_dimer"/>
    <property type="match status" value="1"/>
</dbReference>
<dbReference type="InterPro" id="IPR027469">
    <property type="entry name" value="Cation_efflux_TMD_sf"/>
</dbReference>
<reference evidence="11 12" key="1">
    <citation type="journal article" date="2014" name="Genome Announc.">
        <title>Comparative Genome Analysis of Two Isolates of the Fish Pathogen Piscirickettsia salmonis from Different Hosts Reveals Major Differences in Virulence-Associated Secretion Systems.</title>
        <authorList>
            <person name="Bohle H."/>
            <person name="Henriquez P."/>
            <person name="Grothusen H."/>
            <person name="Navas E."/>
            <person name="Sandoval A."/>
            <person name="Bustamante F."/>
            <person name="Bustos P."/>
            <person name="Mancilla M."/>
        </authorList>
    </citation>
    <scope>NUCLEOTIDE SEQUENCE [LARGE SCALE GENOMIC DNA]</scope>
    <source>
        <strain evidence="12">B1-32597</strain>
    </source>
</reference>
<proteinExistence type="inferred from homology"/>
<dbReference type="RefSeq" id="WP_017377536.1">
    <property type="nucleotide sequence ID" value="NZ_CP012508.1"/>
</dbReference>
<dbReference type="OrthoDB" id="9806522at2"/>
<dbReference type="Pfam" id="PF01545">
    <property type="entry name" value="Cation_efflux"/>
    <property type="match status" value="1"/>
</dbReference>
<evidence type="ECO:0000256" key="1">
    <source>
        <dbReference type="ARBA" id="ARBA00004141"/>
    </source>
</evidence>
<feature type="domain" description="Cation efflux protein cytoplasmic" evidence="10">
    <location>
        <begin position="211"/>
        <end position="287"/>
    </location>
</feature>
<dbReference type="InterPro" id="IPR002524">
    <property type="entry name" value="Cation_efflux"/>
</dbReference>
<evidence type="ECO:0000313" key="12">
    <source>
        <dbReference type="Proteomes" id="UP000029558"/>
    </source>
</evidence>
<keyword evidence="5" id="KW-0812">Transmembrane</keyword>
<keyword evidence="7" id="KW-1133">Transmembrane helix</keyword>
<comment type="subcellular location">
    <subcellularLocation>
        <location evidence="1">Membrane</location>
        <topology evidence="1">Multi-pass membrane protein</topology>
    </subcellularLocation>
</comment>
<gene>
    <name evidence="11" type="ORF">KU39_3006</name>
</gene>
<dbReference type="EMBL" id="CP012508">
    <property type="protein sequence ID" value="ALB24179.1"/>
    <property type="molecule type" value="Genomic_DNA"/>
</dbReference>
<dbReference type="PANTHER" id="PTHR43840:SF15">
    <property type="entry name" value="MITOCHONDRIAL METAL TRANSPORTER 1-RELATED"/>
    <property type="match status" value="1"/>
</dbReference>
<evidence type="ECO:0000256" key="8">
    <source>
        <dbReference type="ARBA" id="ARBA00023136"/>
    </source>
</evidence>
<dbReference type="InterPro" id="IPR027470">
    <property type="entry name" value="Cation_efflux_CTD"/>
</dbReference>
<evidence type="ECO:0000256" key="3">
    <source>
        <dbReference type="ARBA" id="ARBA00022448"/>
    </source>
</evidence>
<dbReference type="Proteomes" id="UP000029558">
    <property type="component" value="Chromosome"/>
</dbReference>
<keyword evidence="4" id="KW-0408">Iron</keyword>
<dbReference type="InterPro" id="IPR058533">
    <property type="entry name" value="Cation_efflux_TM"/>
</dbReference>
<dbReference type="Gene3D" id="3.30.70.1350">
    <property type="entry name" value="Cation efflux protein, cytoplasmic domain"/>
    <property type="match status" value="1"/>
</dbReference>
<dbReference type="GO" id="GO:0008324">
    <property type="term" value="F:monoatomic cation transmembrane transporter activity"/>
    <property type="evidence" value="ECO:0007669"/>
    <property type="project" value="InterPro"/>
</dbReference>
<dbReference type="InterPro" id="IPR050291">
    <property type="entry name" value="CDF_Transporter"/>
</dbReference>
<dbReference type="AlphaFoldDB" id="A0A1L6TFA1"/>
<keyword evidence="3" id="KW-0813">Transport</keyword>
<evidence type="ECO:0000313" key="11">
    <source>
        <dbReference type="EMBL" id="ALB24179.1"/>
    </source>
</evidence>
<evidence type="ECO:0000256" key="5">
    <source>
        <dbReference type="ARBA" id="ARBA00022692"/>
    </source>
</evidence>
<dbReference type="GO" id="GO:0006829">
    <property type="term" value="P:zinc ion transport"/>
    <property type="evidence" value="ECO:0007669"/>
    <property type="project" value="UniProtKB-KW"/>
</dbReference>
<evidence type="ECO:0000259" key="10">
    <source>
        <dbReference type="Pfam" id="PF16916"/>
    </source>
</evidence>
<evidence type="ECO:0000259" key="9">
    <source>
        <dbReference type="Pfam" id="PF01545"/>
    </source>
</evidence>
<keyword evidence="4" id="KW-0410">Iron transport</keyword>
<organism evidence="11 12">
    <name type="scientific">Piscirickettsia salmonis</name>
    <dbReference type="NCBI Taxonomy" id="1238"/>
    <lineage>
        <taxon>Bacteria</taxon>
        <taxon>Pseudomonadati</taxon>
        <taxon>Pseudomonadota</taxon>
        <taxon>Gammaproteobacteria</taxon>
        <taxon>Thiotrichales</taxon>
        <taxon>Piscirickettsiaceae</taxon>
        <taxon>Piscirickettsia</taxon>
    </lineage>
</organism>
<keyword evidence="6" id="KW-0862">Zinc</keyword>
<sequence length="377" mass="41473">MNDTARYQAGRRATLIGAGLNFCLAVLKIVVGLFGRSHALVADGIHSFSDLICDFFVLMAARYGMSEPDQDHPYGHGRIETVATVVLSIFLITLGAGIGIDAFYSLVQGSDVRPDSYTLIIAVISIVVNEGLFRYTLKVADQINSDLLRANAWHSRGDSLSSLIVLIGIIGSLLGWSFLDAVAAIIVALMIIKMGMTWGGRALKELIDTALPEDQVADIANAIRAIPHVLAVHDLRTRKMAGYVLLDVHILIHPYISASEGHFIAEQVRAGLMQQFASIRDITVHVDVEEHAHDLNIVKLLSRDQINHDLMPVWQTILGVQQPVDFMLHYLQEKVIIDLYLPNKVIKGADAIIAQLQNSVSNYPDVEKLRAFLKVKA</sequence>
<dbReference type="SUPFAM" id="SSF160240">
    <property type="entry name" value="Cation efflux protein cytoplasmic domain-like"/>
    <property type="match status" value="1"/>
</dbReference>
<dbReference type="NCBIfam" id="TIGR01297">
    <property type="entry name" value="CDF"/>
    <property type="match status" value="1"/>
</dbReference>
<dbReference type="PANTHER" id="PTHR43840">
    <property type="entry name" value="MITOCHONDRIAL METAL TRANSPORTER 1-RELATED"/>
    <property type="match status" value="1"/>
</dbReference>
<accession>A0A1L6TFA1</accession>
<dbReference type="SUPFAM" id="SSF161111">
    <property type="entry name" value="Cation efflux protein transmembrane domain-like"/>
    <property type="match status" value="1"/>
</dbReference>
<protein>
    <submittedName>
        <fullName evidence="11">Cation diffusion facilitator transporter family protein</fullName>
    </submittedName>
</protein>
<name>A0A1L6TFA1_PISSA</name>
<dbReference type="InterPro" id="IPR036837">
    <property type="entry name" value="Cation_efflux_CTD_sf"/>
</dbReference>
<dbReference type="FunFam" id="1.20.1510.10:FF:000006">
    <property type="entry name" value="Divalent cation efflux transporter"/>
    <property type="match status" value="1"/>
</dbReference>
<dbReference type="GO" id="GO:0016020">
    <property type="term" value="C:membrane"/>
    <property type="evidence" value="ECO:0007669"/>
    <property type="project" value="UniProtKB-SubCell"/>
</dbReference>
<feature type="domain" description="Cation efflux protein transmembrane" evidence="9">
    <location>
        <begin position="16"/>
        <end position="200"/>
    </location>
</feature>
<evidence type="ECO:0000256" key="4">
    <source>
        <dbReference type="ARBA" id="ARBA00022496"/>
    </source>
</evidence>
<dbReference type="GO" id="GO:0006826">
    <property type="term" value="P:iron ion transport"/>
    <property type="evidence" value="ECO:0007669"/>
    <property type="project" value="UniProtKB-KW"/>
</dbReference>
<dbReference type="Gene3D" id="1.20.1510.10">
    <property type="entry name" value="Cation efflux protein transmembrane domain"/>
    <property type="match status" value="1"/>
</dbReference>
<keyword evidence="8" id="KW-0472">Membrane</keyword>
<evidence type="ECO:0000256" key="6">
    <source>
        <dbReference type="ARBA" id="ARBA00022906"/>
    </source>
</evidence>
<keyword evidence="6" id="KW-0406">Ion transport</keyword>
<keyword evidence="6" id="KW-0864">Zinc transport</keyword>
<evidence type="ECO:0000256" key="2">
    <source>
        <dbReference type="ARBA" id="ARBA00010212"/>
    </source>
</evidence>
<comment type="similarity">
    <text evidence="2">Belongs to the cation diffusion facilitator (CDF) transporter (TC 2.A.4) family. FieF subfamily.</text>
</comment>